<reference evidence="4 5" key="1">
    <citation type="submission" date="2019-11" db="EMBL/GenBank/DDBJ databases">
        <title>First report of rice panicle blight caused by Xanthomonas sp. in Iran.</title>
        <authorList>
            <person name="Mirghasempour S.A."/>
            <person name="Huang S."/>
            <person name="Brady C.L."/>
            <person name="Studholme D.J."/>
        </authorList>
    </citation>
    <scope>NUCLEOTIDE SEQUENCE [LARGE SCALE GENOMIC DNA]</scope>
    <source>
        <strain evidence="2 5">ASD011</strain>
        <strain evidence="4">SAM114</strain>
    </source>
</reference>
<dbReference type="SUPFAM" id="SSF48452">
    <property type="entry name" value="TPR-like"/>
    <property type="match status" value="1"/>
</dbReference>
<dbReference type="Gene3D" id="1.25.40.10">
    <property type="entry name" value="Tetratricopeptide repeat domain"/>
    <property type="match status" value="1"/>
</dbReference>
<dbReference type="Proteomes" id="UP000439314">
    <property type="component" value="Unassembled WGS sequence"/>
</dbReference>
<feature type="chain" id="PRO_5027110591" description="Tetratricopeptide repeat protein" evidence="1">
    <location>
        <begin position="23"/>
        <end position="218"/>
    </location>
</feature>
<dbReference type="RefSeq" id="WP_153750705.1">
    <property type="nucleotide sequence ID" value="NZ_WJPM01000002.1"/>
</dbReference>
<feature type="signal peptide" evidence="1">
    <location>
        <begin position="1"/>
        <end position="22"/>
    </location>
</feature>
<keyword evidence="4" id="KW-1185">Reference proteome</keyword>
<evidence type="ECO:0000313" key="2">
    <source>
        <dbReference type="EMBL" id="MRG99439.1"/>
    </source>
</evidence>
<name>A0A6N7Q6F6_9XANT</name>
<evidence type="ECO:0008006" key="6">
    <source>
        <dbReference type="Google" id="ProtNLM"/>
    </source>
</evidence>
<organism evidence="2 5">
    <name type="scientific">Xanthomonas sontii</name>
    <dbReference type="NCBI Taxonomy" id="2650745"/>
    <lineage>
        <taxon>Bacteria</taxon>
        <taxon>Pseudomonadati</taxon>
        <taxon>Pseudomonadota</taxon>
        <taxon>Gammaproteobacteria</taxon>
        <taxon>Lysobacterales</taxon>
        <taxon>Lysobacteraceae</taxon>
        <taxon>Xanthomonas</taxon>
    </lineage>
</organism>
<dbReference type="AlphaFoldDB" id="A0A6N7Q6F6"/>
<proteinExistence type="predicted"/>
<dbReference type="EMBL" id="WJPN01000002">
    <property type="protein sequence ID" value="MRG99439.1"/>
    <property type="molecule type" value="Genomic_DNA"/>
</dbReference>
<reference evidence="3" key="2">
    <citation type="journal article" date="2020" name="Plant Dis.">
        <title>A Grain Rot of Rice in Iran Caused by a Xanthomonas Strain Closely Related to X. sacchari.</title>
        <authorList>
            <person name="Mirghasempour S.A."/>
            <person name="Huang S."/>
            <person name="Studholme D.J."/>
            <person name="Brady C.L."/>
        </authorList>
    </citation>
    <scope>NUCLEOTIDE SEQUENCE</scope>
    <source>
        <strain evidence="3">SAM114</strain>
    </source>
</reference>
<evidence type="ECO:0000313" key="4">
    <source>
        <dbReference type="Proteomes" id="UP000437931"/>
    </source>
</evidence>
<dbReference type="InterPro" id="IPR011990">
    <property type="entry name" value="TPR-like_helical_dom_sf"/>
</dbReference>
<comment type="caution">
    <text evidence="2">The sequence shown here is derived from an EMBL/GenBank/DDBJ whole genome shotgun (WGS) entry which is preliminary data.</text>
</comment>
<gene>
    <name evidence="2" type="ORF">GIY21_03935</name>
    <name evidence="3" type="ORF">GIY22_03925</name>
</gene>
<evidence type="ECO:0000313" key="5">
    <source>
        <dbReference type="Proteomes" id="UP000439314"/>
    </source>
</evidence>
<protein>
    <recommendedName>
        <fullName evidence="6">Tetratricopeptide repeat protein</fullName>
    </recommendedName>
</protein>
<dbReference type="EMBL" id="WJPM01000002">
    <property type="protein sequence ID" value="MRH73771.1"/>
    <property type="molecule type" value="Genomic_DNA"/>
</dbReference>
<evidence type="ECO:0000313" key="3">
    <source>
        <dbReference type="EMBL" id="MRH73771.1"/>
    </source>
</evidence>
<accession>A0A6N7Q6F6</accession>
<evidence type="ECO:0000256" key="1">
    <source>
        <dbReference type="SAM" id="SignalP"/>
    </source>
</evidence>
<sequence length="218" mass="22995">MNVRLRALSLLLALSPLGAAVAAAPLTPAVVAVRDQWAQVAYQTPKPQRLQAYVSLAAQAAAARQAAPRDPAALIWEGIVLSSEAGERGGLGALGLVKRARSDFEQALALDPAALNGAGCTSLGALYYQVPGWPVGFGDDAKARALLQQGLQYDPDGIDANYFYGDFLRAQKDWSGAAAALRKALAAPPRPGREVADHGRRQQIQAALHEVETHLASR</sequence>
<dbReference type="Pfam" id="PF14559">
    <property type="entry name" value="TPR_19"/>
    <property type="match status" value="1"/>
</dbReference>
<dbReference type="Proteomes" id="UP000437931">
    <property type="component" value="Unassembled WGS sequence"/>
</dbReference>
<keyword evidence="1" id="KW-0732">Signal</keyword>